<keyword evidence="4" id="KW-0456">Lyase</keyword>
<reference evidence="6 7" key="1">
    <citation type="submission" date="2016-10" db="EMBL/GenBank/DDBJ databases">
        <authorList>
            <person name="de Groot N.N."/>
        </authorList>
    </citation>
    <scope>NUCLEOTIDE SEQUENCE [LARGE SCALE GENOMIC DNA]</scope>
    <source>
        <strain evidence="6 7">DSM 26424</strain>
    </source>
</reference>
<comment type="pathway">
    <text evidence="1">Carbohydrate acid metabolism.</text>
</comment>
<dbReference type="AlphaFoldDB" id="A0A1G8MGC9"/>
<evidence type="ECO:0000256" key="3">
    <source>
        <dbReference type="ARBA" id="ARBA00011233"/>
    </source>
</evidence>
<dbReference type="PROSITE" id="PS00160">
    <property type="entry name" value="ALDOLASE_KDPG_KHG_2"/>
    <property type="match status" value="1"/>
</dbReference>
<dbReference type="RefSeq" id="WP_089846663.1">
    <property type="nucleotide sequence ID" value="NZ_FNEJ01000008.1"/>
</dbReference>
<keyword evidence="5" id="KW-0119">Carbohydrate metabolism</keyword>
<protein>
    <submittedName>
        <fullName evidence="6">2-keto-3-deoxy-phosphogalactonate aldolase</fullName>
    </submittedName>
</protein>
<evidence type="ECO:0000313" key="6">
    <source>
        <dbReference type="EMBL" id="SDI66981.1"/>
    </source>
</evidence>
<dbReference type="InterPro" id="IPR031338">
    <property type="entry name" value="KDPG/KHG_AS_2"/>
</dbReference>
<name>A0A1G8MGC9_9RHOB</name>
<dbReference type="PANTHER" id="PTHR30246:SF1">
    <property type="entry name" value="2-DEHYDRO-3-DEOXY-6-PHOSPHOGALACTONATE ALDOLASE-RELATED"/>
    <property type="match status" value="1"/>
</dbReference>
<comment type="subunit">
    <text evidence="3">Homotrimer.</text>
</comment>
<proteinExistence type="inferred from homology"/>
<comment type="similarity">
    <text evidence="2">Belongs to the KHG/KDPG aldolase family.</text>
</comment>
<evidence type="ECO:0000256" key="2">
    <source>
        <dbReference type="ARBA" id="ARBA00006906"/>
    </source>
</evidence>
<dbReference type="SUPFAM" id="SSF51569">
    <property type="entry name" value="Aldolase"/>
    <property type="match status" value="1"/>
</dbReference>
<dbReference type="CDD" id="cd00452">
    <property type="entry name" value="KDPG_aldolase"/>
    <property type="match status" value="1"/>
</dbReference>
<dbReference type="PANTHER" id="PTHR30246">
    <property type="entry name" value="2-KETO-3-DEOXY-6-PHOSPHOGLUCONATE ALDOLASE"/>
    <property type="match status" value="1"/>
</dbReference>
<evidence type="ECO:0000256" key="4">
    <source>
        <dbReference type="ARBA" id="ARBA00023239"/>
    </source>
</evidence>
<dbReference type="Pfam" id="PF01081">
    <property type="entry name" value="Aldolase"/>
    <property type="match status" value="1"/>
</dbReference>
<dbReference type="EMBL" id="FNEJ01000008">
    <property type="protein sequence ID" value="SDI66981.1"/>
    <property type="molecule type" value="Genomic_DNA"/>
</dbReference>
<gene>
    <name evidence="6" type="ORF">SAMN04487993_100834</name>
</gene>
<evidence type="ECO:0000256" key="1">
    <source>
        <dbReference type="ARBA" id="ARBA00004761"/>
    </source>
</evidence>
<evidence type="ECO:0000313" key="7">
    <source>
        <dbReference type="Proteomes" id="UP000199093"/>
    </source>
</evidence>
<dbReference type="InterPro" id="IPR000887">
    <property type="entry name" value="Aldlse_KDPG_KHG"/>
</dbReference>
<organism evidence="6 7">
    <name type="scientific">Salipiger marinus</name>
    <dbReference type="NCBI Taxonomy" id="555512"/>
    <lineage>
        <taxon>Bacteria</taxon>
        <taxon>Pseudomonadati</taxon>
        <taxon>Pseudomonadota</taxon>
        <taxon>Alphaproteobacteria</taxon>
        <taxon>Rhodobacterales</taxon>
        <taxon>Roseobacteraceae</taxon>
        <taxon>Salipiger</taxon>
    </lineage>
</organism>
<dbReference type="Proteomes" id="UP000199093">
    <property type="component" value="Unassembled WGS sequence"/>
</dbReference>
<dbReference type="NCBIfam" id="NF006600">
    <property type="entry name" value="PRK09140.1"/>
    <property type="match status" value="1"/>
</dbReference>
<sequence>MTRELIAILRGLTPAEAPAVTETLIEAGLTRIEVPLNSPDPYDSIAAMVAAYGSAAEIGAGTVLAPEQVLRLRDIGARMVVSPDTNQRVIMATKAAGMDSYPGVLTPTEAFTALRAGADGLKFFPASLLGPANLAAMKAVLPQGTRTYAVGGVEADNMADWIAAGVTGFGIGSWLYKPGRSLEDLAARARDVVAAYDAAVAARDSAR</sequence>
<dbReference type="Gene3D" id="3.20.20.70">
    <property type="entry name" value="Aldolase class I"/>
    <property type="match status" value="1"/>
</dbReference>
<accession>A0A1G8MGC9</accession>
<evidence type="ECO:0000256" key="5">
    <source>
        <dbReference type="ARBA" id="ARBA00023277"/>
    </source>
</evidence>
<dbReference type="InterPro" id="IPR013785">
    <property type="entry name" value="Aldolase_TIM"/>
</dbReference>
<dbReference type="STRING" id="555512.SAMN04487993_100834"/>
<dbReference type="OrthoDB" id="7204076at2"/>
<keyword evidence="7" id="KW-1185">Reference proteome</keyword>
<dbReference type="GO" id="GO:0016829">
    <property type="term" value="F:lyase activity"/>
    <property type="evidence" value="ECO:0007669"/>
    <property type="project" value="UniProtKB-KW"/>
</dbReference>